<dbReference type="Pfam" id="PF06653">
    <property type="entry name" value="Claudin_3"/>
    <property type="match status" value="1"/>
</dbReference>
<reference evidence="3 4" key="1">
    <citation type="submission" date="2013-11" db="EMBL/GenBank/DDBJ databases">
        <title>Draft genome of the bovine lungworm Dictyocaulus viviparus.</title>
        <authorList>
            <person name="Mitreva M."/>
        </authorList>
    </citation>
    <scope>NUCLEOTIDE SEQUENCE [LARGE SCALE GENOMIC DNA]</scope>
    <source>
        <strain evidence="3 4">HannoverDv2000</strain>
    </source>
</reference>
<feature type="transmembrane region" description="Helical" evidence="1">
    <location>
        <begin position="78"/>
        <end position="97"/>
    </location>
</feature>
<dbReference type="PANTHER" id="PTHR37446:SF1">
    <property type="entry name" value="CLAUDIN"/>
    <property type="match status" value="1"/>
</dbReference>
<name>A0A0D8XTS9_DICVI</name>
<dbReference type="PANTHER" id="PTHR37446">
    <property type="entry name" value="CLAUDIN-LIKE IN CAENORHABDITIS"/>
    <property type="match status" value="1"/>
</dbReference>
<keyword evidence="4" id="KW-1185">Reference proteome</keyword>
<gene>
    <name evidence="3" type="ORF">DICVIV_06734</name>
</gene>
<evidence type="ECO:0000313" key="3">
    <source>
        <dbReference type="EMBL" id="KJH47212.1"/>
    </source>
</evidence>
<reference evidence="4" key="2">
    <citation type="journal article" date="2016" name="Sci. Rep.">
        <title>Dictyocaulus viviparus genome, variome and transcriptome elucidate lungworm biology and support future intervention.</title>
        <authorList>
            <person name="McNulty S.N."/>
            <person name="Strube C."/>
            <person name="Rosa B.A."/>
            <person name="Martin J.C."/>
            <person name="Tyagi R."/>
            <person name="Choi Y.J."/>
            <person name="Wang Q."/>
            <person name="Hallsworth Pepin K."/>
            <person name="Zhang X."/>
            <person name="Ozersky P."/>
            <person name="Wilson R.K."/>
            <person name="Sternberg P.W."/>
            <person name="Gasser R.B."/>
            <person name="Mitreva M."/>
        </authorList>
    </citation>
    <scope>NUCLEOTIDE SEQUENCE [LARGE SCALE GENOMIC DNA]</scope>
    <source>
        <strain evidence="4">HannoverDv2000</strain>
    </source>
</reference>
<organism evidence="3 4">
    <name type="scientific">Dictyocaulus viviparus</name>
    <name type="common">Bovine lungworm</name>
    <dbReference type="NCBI Taxonomy" id="29172"/>
    <lineage>
        <taxon>Eukaryota</taxon>
        <taxon>Metazoa</taxon>
        <taxon>Ecdysozoa</taxon>
        <taxon>Nematoda</taxon>
        <taxon>Chromadorea</taxon>
        <taxon>Rhabditida</taxon>
        <taxon>Rhabditina</taxon>
        <taxon>Rhabditomorpha</taxon>
        <taxon>Strongyloidea</taxon>
        <taxon>Metastrongylidae</taxon>
        <taxon>Dictyocaulus</taxon>
    </lineage>
</organism>
<dbReference type="EMBL" id="KN716317">
    <property type="protein sequence ID" value="KJH47212.1"/>
    <property type="molecule type" value="Genomic_DNA"/>
</dbReference>
<keyword evidence="2" id="KW-0732">Signal</keyword>
<evidence type="ECO:0000256" key="2">
    <source>
        <dbReference type="SAM" id="SignalP"/>
    </source>
</evidence>
<feature type="transmembrane region" description="Helical" evidence="1">
    <location>
        <begin position="117"/>
        <end position="142"/>
    </location>
</feature>
<evidence type="ECO:0000313" key="4">
    <source>
        <dbReference type="Proteomes" id="UP000053766"/>
    </source>
</evidence>
<evidence type="ECO:0000256" key="1">
    <source>
        <dbReference type="SAM" id="Phobius"/>
    </source>
</evidence>
<feature type="transmembrane region" description="Helical" evidence="1">
    <location>
        <begin position="43"/>
        <end position="66"/>
    </location>
</feature>
<proteinExistence type="predicted"/>
<dbReference type="OrthoDB" id="5823731at2759"/>
<dbReference type="InterPro" id="IPR009545">
    <property type="entry name" value="Claudin-like"/>
</dbReference>
<sequence length="147" mass="16635">MVLCLILTVIATFNGKIFSWNCLRQSHRCTPWENEHIKSIKAMAIFMCLAIASEMICLLWNLITFCACCLKKYIIHPLMLFSFITTALLLVPVVLYTTSHQKSLDYYYQHRNTELGYSFWLLVGALVLAGVDTAVASLTVCLGSRGF</sequence>
<keyword evidence="1" id="KW-0812">Transmembrane</keyword>
<feature type="chain" id="PRO_5002336091" evidence="2">
    <location>
        <begin position="20"/>
        <end position="147"/>
    </location>
</feature>
<feature type="signal peptide" evidence="2">
    <location>
        <begin position="1"/>
        <end position="19"/>
    </location>
</feature>
<accession>A0A0D8XTS9</accession>
<dbReference type="AlphaFoldDB" id="A0A0D8XTS9"/>
<keyword evidence="1" id="KW-0472">Membrane</keyword>
<dbReference type="Proteomes" id="UP000053766">
    <property type="component" value="Unassembled WGS sequence"/>
</dbReference>
<dbReference type="Gene3D" id="1.20.140.150">
    <property type="match status" value="1"/>
</dbReference>
<keyword evidence="1" id="KW-1133">Transmembrane helix</keyword>
<protein>
    <submittedName>
        <fullName evidence="3">Uncharacterized protein</fullName>
    </submittedName>
</protein>